<evidence type="ECO:0000313" key="1">
    <source>
        <dbReference type="EMBL" id="AVO37393.1"/>
    </source>
</evidence>
<reference evidence="2" key="1">
    <citation type="submission" date="2018-03" db="EMBL/GenBank/DDBJ databases">
        <title>Genomic analysis of the strain SH-1 isolated from shrimp intestine.</title>
        <authorList>
            <person name="Kim Y.-S."/>
            <person name="Kim S.-E."/>
            <person name="Kim K.-H."/>
        </authorList>
    </citation>
    <scope>NUCLEOTIDE SEQUENCE [LARGE SCALE GENOMIC DNA]</scope>
    <source>
        <strain evidence="2">SH-1</strain>
    </source>
</reference>
<keyword evidence="2" id="KW-1185">Reference proteome</keyword>
<evidence type="ECO:0000313" key="2">
    <source>
        <dbReference type="Proteomes" id="UP000237655"/>
    </source>
</evidence>
<protein>
    <submittedName>
        <fullName evidence="1">DUF2793 domain-containing protein</fullName>
    </submittedName>
</protein>
<dbReference type="InterPro" id="IPR021251">
    <property type="entry name" value="DUF2793"/>
</dbReference>
<sequence length="318" mass="33417">MADLTETPIWPAGIFQLENTDPVMAGVPNRATRVGGPNIGLQETANRTSFLKSLISGAHRTVQAISNDPPGVPVAGVVWVIGDTPTGAWAGRDGEVAIWSGDAWLITAPPNGMTITDAAGDDWRWNQTGGVWLPWQATDARPGPVRLATATEALHGEANDLAVTPATLAAAMGLSSAGLPLYLELSNAGETDQVVPEDVYTRCENMVVKGGNAGTLWDGARFTVDASSLGVYGVVNAINLAGETSEQGQTRKNGTTIADYFMGSTTGGGNVVTLTNFALMTTPGDYIEFYHRHASGEAKINSGSRAQFYRLLPYTPPA</sequence>
<dbReference type="AlphaFoldDB" id="A0A2S0MNU8"/>
<dbReference type="EMBL" id="CP027665">
    <property type="protein sequence ID" value="AVO37393.1"/>
    <property type="molecule type" value="Genomic_DNA"/>
</dbReference>
<dbReference type="Pfam" id="PF10983">
    <property type="entry name" value="DUF2793"/>
    <property type="match status" value="1"/>
</dbReference>
<dbReference type="Proteomes" id="UP000237655">
    <property type="component" value="Chromosome"/>
</dbReference>
<name>A0A2S0MNU8_9RHOB</name>
<organism evidence="1 2">
    <name type="scientific">Pukyongiella litopenaei</name>
    <dbReference type="NCBI Taxonomy" id="2605946"/>
    <lineage>
        <taxon>Bacteria</taxon>
        <taxon>Pseudomonadati</taxon>
        <taxon>Pseudomonadota</taxon>
        <taxon>Alphaproteobacteria</taxon>
        <taxon>Rhodobacterales</taxon>
        <taxon>Paracoccaceae</taxon>
        <taxon>Pukyongiella</taxon>
    </lineage>
</organism>
<proteinExistence type="predicted"/>
<gene>
    <name evidence="1" type="ORF">C6Y53_06500</name>
</gene>
<accession>A0A2S0MNU8</accession>
<dbReference type="RefSeq" id="WP_106471704.1">
    <property type="nucleotide sequence ID" value="NZ_CP027665.1"/>
</dbReference>
<dbReference type="KEGG" id="thas:C6Y53_06500"/>